<dbReference type="RefSeq" id="WP_035376229.1">
    <property type="nucleotide sequence ID" value="NZ_AUBI01000003.1"/>
</dbReference>
<dbReference type="EMBL" id="BJYF01000011">
    <property type="protein sequence ID" value="GEN60156.1"/>
    <property type="molecule type" value="Genomic_DNA"/>
</dbReference>
<dbReference type="InterPro" id="IPR050072">
    <property type="entry name" value="Peptidase_M20A"/>
</dbReference>
<sequence>MDTEHSDRNIAAGTVALLERLVAFPTICRQDNLELIDWLAATLMEAGARVEIVPGDEPGRAGLIASVGPDRPDGLVLSAHSDVVPVEGQPWTTDPFGLAERDGKLFGRGSSDMKGFLACAVTAIRDAAARPSLARPLHLAVSYDEEIGCVGVHSLLRRLQEREFAAAGCVVGEPTGLRVAVAHKGKVAARITCHGQAAHSANPALGRNAILMASRMISEIEAIQADMIANGRQDVMFETPHNTAQVGLISGGVALNIVPDLCVVDFEMRLLPAEASDVWIERLQRHAERVQSEFPGGRIGIEVINAYPGLKAEAGSATGALVLAAAGRNDVVTVGFGTEAGLFQEKLGLDTIICGPGSIDRAHKADEYVTRDELAGCERFLSKLVDALV</sequence>
<evidence type="ECO:0000256" key="4">
    <source>
        <dbReference type="ARBA" id="ARBA00022571"/>
    </source>
</evidence>
<reference evidence="11 12" key="1">
    <citation type="submission" date="2019-07" db="EMBL/GenBank/DDBJ databases">
        <title>Whole genome shotgun sequence of Acetobacter nitrogenifigens NBRC 105050.</title>
        <authorList>
            <person name="Hosoyama A."/>
            <person name="Uohara A."/>
            <person name="Ohji S."/>
            <person name="Ichikawa N."/>
        </authorList>
    </citation>
    <scope>NUCLEOTIDE SEQUENCE [LARGE SCALE GENOMIC DNA]</scope>
    <source>
        <strain evidence="11 12">NBRC 105050</strain>
    </source>
</reference>
<dbReference type="PANTHER" id="PTHR43808">
    <property type="entry name" value="ACETYLORNITHINE DEACETYLASE"/>
    <property type="match status" value="1"/>
</dbReference>
<dbReference type="GO" id="GO:0006526">
    <property type="term" value="P:L-arginine biosynthetic process"/>
    <property type="evidence" value="ECO:0007669"/>
    <property type="project" value="UniProtKB-KW"/>
</dbReference>
<dbReference type="InterPro" id="IPR002933">
    <property type="entry name" value="Peptidase_M20"/>
</dbReference>
<dbReference type="AlphaFoldDB" id="A0A511XB36"/>
<dbReference type="PROSITE" id="PS00759">
    <property type="entry name" value="ARGE_DAPE_CPG2_2"/>
    <property type="match status" value="1"/>
</dbReference>
<dbReference type="InterPro" id="IPR036264">
    <property type="entry name" value="Bact_exopeptidase_dim_dom"/>
</dbReference>
<evidence type="ECO:0000256" key="2">
    <source>
        <dbReference type="ARBA" id="ARBA00005691"/>
    </source>
</evidence>
<evidence type="ECO:0000259" key="10">
    <source>
        <dbReference type="Pfam" id="PF07687"/>
    </source>
</evidence>
<keyword evidence="4" id="KW-0055">Arginine biosynthesis</keyword>
<dbReference type="InterPro" id="IPR010169">
    <property type="entry name" value="AcOrn-deacetyl"/>
</dbReference>
<dbReference type="GO" id="GO:0046872">
    <property type="term" value="F:metal ion binding"/>
    <property type="evidence" value="ECO:0007669"/>
    <property type="project" value="UniProtKB-KW"/>
</dbReference>
<keyword evidence="3" id="KW-0963">Cytoplasm</keyword>
<dbReference type="Pfam" id="PF07687">
    <property type="entry name" value="M20_dimer"/>
    <property type="match status" value="1"/>
</dbReference>
<dbReference type="Pfam" id="PF01546">
    <property type="entry name" value="Peptidase_M20"/>
    <property type="match status" value="1"/>
</dbReference>
<comment type="cofactor">
    <cofactor evidence="1">
        <name>Zn(2+)</name>
        <dbReference type="ChEBI" id="CHEBI:29105"/>
    </cofactor>
</comment>
<proteinExistence type="inferred from homology"/>
<evidence type="ECO:0000256" key="6">
    <source>
        <dbReference type="ARBA" id="ARBA00022723"/>
    </source>
</evidence>
<accession>A0A511XB36</accession>
<gene>
    <name evidence="11" type="ORF">ANI02nite_20400</name>
</gene>
<comment type="caution">
    <text evidence="11">The sequence shown here is derived from an EMBL/GenBank/DDBJ whole genome shotgun (WGS) entry which is preliminary data.</text>
</comment>
<evidence type="ECO:0000256" key="8">
    <source>
        <dbReference type="ARBA" id="ARBA00022833"/>
    </source>
</evidence>
<evidence type="ECO:0000256" key="1">
    <source>
        <dbReference type="ARBA" id="ARBA00001947"/>
    </source>
</evidence>
<keyword evidence="6" id="KW-0479">Metal-binding</keyword>
<dbReference type="InterPro" id="IPR001261">
    <property type="entry name" value="ArgE/DapE_CS"/>
</dbReference>
<protein>
    <submittedName>
        <fullName evidence="11">Acetylornithine deacetylase</fullName>
    </submittedName>
</protein>
<dbReference type="OrthoDB" id="9809784at2"/>
<dbReference type="PANTHER" id="PTHR43808:SF31">
    <property type="entry name" value="N-ACETYL-L-CITRULLINE DEACETYLASE"/>
    <property type="match status" value="1"/>
</dbReference>
<dbReference type="CDD" id="cd03894">
    <property type="entry name" value="M20_ArgE"/>
    <property type="match status" value="1"/>
</dbReference>
<dbReference type="Gene3D" id="3.30.70.360">
    <property type="match status" value="1"/>
</dbReference>
<dbReference type="NCBIfam" id="TIGR01892">
    <property type="entry name" value="AcOrn-deacetyl"/>
    <property type="match status" value="1"/>
</dbReference>
<evidence type="ECO:0000256" key="5">
    <source>
        <dbReference type="ARBA" id="ARBA00022605"/>
    </source>
</evidence>
<feature type="domain" description="Peptidase M20 dimerisation" evidence="10">
    <location>
        <begin position="181"/>
        <end position="291"/>
    </location>
</feature>
<evidence type="ECO:0000313" key="11">
    <source>
        <dbReference type="EMBL" id="GEN60156.1"/>
    </source>
</evidence>
<dbReference type="Proteomes" id="UP000321635">
    <property type="component" value="Unassembled WGS sequence"/>
</dbReference>
<evidence type="ECO:0000256" key="7">
    <source>
        <dbReference type="ARBA" id="ARBA00022801"/>
    </source>
</evidence>
<keyword evidence="8" id="KW-0862">Zinc</keyword>
<keyword evidence="12" id="KW-1185">Reference proteome</keyword>
<keyword evidence="7" id="KW-0378">Hydrolase</keyword>
<keyword evidence="9" id="KW-0170">Cobalt</keyword>
<name>A0A511XB36_9PROT</name>
<dbReference type="STRING" id="1120919.GCA_000429165_01012"/>
<dbReference type="NCBIfam" id="NF005710">
    <property type="entry name" value="PRK07522.1"/>
    <property type="match status" value="1"/>
</dbReference>
<evidence type="ECO:0000256" key="3">
    <source>
        <dbReference type="ARBA" id="ARBA00022490"/>
    </source>
</evidence>
<dbReference type="GO" id="GO:0008777">
    <property type="term" value="F:acetylornithine deacetylase activity"/>
    <property type="evidence" value="ECO:0007669"/>
    <property type="project" value="TreeGrafter"/>
</dbReference>
<dbReference type="SUPFAM" id="SSF53187">
    <property type="entry name" value="Zn-dependent exopeptidases"/>
    <property type="match status" value="1"/>
</dbReference>
<dbReference type="InterPro" id="IPR011650">
    <property type="entry name" value="Peptidase_M20_dimer"/>
</dbReference>
<evidence type="ECO:0000313" key="12">
    <source>
        <dbReference type="Proteomes" id="UP000321635"/>
    </source>
</evidence>
<dbReference type="Gene3D" id="3.40.630.10">
    <property type="entry name" value="Zn peptidases"/>
    <property type="match status" value="1"/>
</dbReference>
<evidence type="ECO:0000256" key="9">
    <source>
        <dbReference type="ARBA" id="ARBA00023285"/>
    </source>
</evidence>
<dbReference type="SUPFAM" id="SSF55031">
    <property type="entry name" value="Bacterial exopeptidase dimerisation domain"/>
    <property type="match status" value="1"/>
</dbReference>
<organism evidence="11 12">
    <name type="scientific">Acetobacter nitrogenifigens DSM 23921 = NBRC 105050</name>
    <dbReference type="NCBI Taxonomy" id="1120919"/>
    <lineage>
        <taxon>Bacteria</taxon>
        <taxon>Pseudomonadati</taxon>
        <taxon>Pseudomonadota</taxon>
        <taxon>Alphaproteobacteria</taxon>
        <taxon>Acetobacterales</taxon>
        <taxon>Acetobacteraceae</taxon>
        <taxon>Acetobacter</taxon>
    </lineage>
</organism>
<keyword evidence="5" id="KW-0028">Amino-acid biosynthesis</keyword>
<comment type="similarity">
    <text evidence="2">Belongs to the peptidase M20A family. ArgE subfamily.</text>
</comment>